<dbReference type="RefSeq" id="WP_361707029.1">
    <property type="nucleotide sequence ID" value="NZ_JBEZVE010000020.1"/>
</dbReference>
<gene>
    <name evidence="2" type="ORF">AB0E89_33680</name>
</gene>
<name>A0ABV2ZT38_9ACTN</name>
<protein>
    <submittedName>
        <fullName evidence="2">Uncharacterized protein</fullName>
    </submittedName>
</protein>
<sequence>MTKGSEAQMRPTDNAFEDPSGTDGSAGQSPTLVAAAPLMPARTAPDDDAGSQAGQPTAAVWDQPLPWATPRDGGEEQSTGQNRSARAESTAAPASPALRAAAVRDESGEDAPEDAEAAGTDSSVELWQAVAAEQQRGGHAAPARSSAAAAGSNAVSRWLLGAAVAAGGLLAAVGVAEGLSPHRSAATVEDQPEPIPGPDTGLSEEGPSTPTMAPTTPARVRLAAGAGKAAVAGLPAAGLVAPHAEANVQAQVQGPSSPAPAHTPEVSSQRAAVKPPAAGQSSYLSVQTSVQSPDGYWSQSSVTVTTAKKLTALKIVLHVAQTGGVANTGVWTSLGDEVAVHAAKAPDGGANYVVTLIKGHTVDSGTYVFQFGYNHDKGARDTVHDLWSVVATAVGDNDDEDRSGRFH</sequence>
<organism evidence="2 3">
    <name type="scientific">Streptomyces sp. 900129855</name>
    <dbReference type="NCBI Taxonomy" id="3155129"/>
    <lineage>
        <taxon>Bacteria</taxon>
        <taxon>Bacillati</taxon>
        <taxon>Actinomycetota</taxon>
        <taxon>Actinomycetes</taxon>
        <taxon>Kitasatosporales</taxon>
        <taxon>Streptomycetaceae</taxon>
        <taxon>Streptomyces</taxon>
    </lineage>
</organism>
<dbReference type="EMBL" id="JBEZVE010000020">
    <property type="protein sequence ID" value="MEU3785433.1"/>
    <property type="molecule type" value="Genomic_DNA"/>
</dbReference>
<accession>A0ABV2ZT38</accession>
<evidence type="ECO:0000313" key="2">
    <source>
        <dbReference type="EMBL" id="MEU3785433.1"/>
    </source>
</evidence>
<dbReference type="Proteomes" id="UP001550739">
    <property type="component" value="Unassembled WGS sequence"/>
</dbReference>
<feature type="compositionally biased region" description="Acidic residues" evidence="1">
    <location>
        <begin position="107"/>
        <end position="116"/>
    </location>
</feature>
<proteinExistence type="predicted"/>
<feature type="region of interest" description="Disordered" evidence="1">
    <location>
        <begin position="1"/>
        <end position="144"/>
    </location>
</feature>
<comment type="caution">
    <text evidence="2">The sequence shown here is derived from an EMBL/GenBank/DDBJ whole genome shotgun (WGS) entry which is preliminary data.</text>
</comment>
<evidence type="ECO:0000313" key="3">
    <source>
        <dbReference type="Proteomes" id="UP001550739"/>
    </source>
</evidence>
<evidence type="ECO:0000256" key="1">
    <source>
        <dbReference type="SAM" id="MobiDB-lite"/>
    </source>
</evidence>
<feature type="region of interest" description="Disordered" evidence="1">
    <location>
        <begin position="183"/>
        <end position="215"/>
    </location>
</feature>
<feature type="compositionally biased region" description="Low complexity" evidence="1">
    <location>
        <begin position="91"/>
        <end position="101"/>
    </location>
</feature>
<reference evidence="2 3" key="1">
    <citation type="submission" date="2024-06" db="EMBL/GenBank/DDBJ databases">
        <title>The Natural Products Discovery Center: Release of the First 8490 Sequenced Strains for Exploring Actinobacteria Biosynthetic Diversity.</title>
        <authorList>
            <person name="Kalkreuter E."/>
            <person name="Kautsar S.A."/>
            <person name="Yang D."/>
            <person name="Bader C.D."/>
            <person name="Teijaro C.N."/>
            <person name="Fluegel L."/>
            <person name="Davis C.M."/>
            <person name="Simpson J.R."/>
            <person name="Lauterbach L."/>
            <person name="Steele A.D."/>
            <person name="Gui C."/>
            <person name="Meng S."/>
            <person name="Li G."/>
            <person name="Viehrig K."/>
            <person name="Ye F."/>
            <person name="Su P."/>
            <person name="Kiefer A.F."/>
            <person name="Nichols A."/>
            <person name="Cepeda A.J."/>
            <person name="Yan W."/>
            <person name="Fan B."/>
            <person name="Jiang Y."/>
            <person name="Adhikari A."/>
            <person name="Zheng C.-J."/>
            <person name="Schuster L."/>
            <person name="Cowan T.M."/>
            <person name="Smanski M.J."/>
            <person name="Chevrette M.G."/>
            <person name="De Carvalho L.P.S."/>
            <person name="Shen B."/>
        </authorList>
    </citation>
    <scope>NUCLEOTIDE SEQUENCE [LARGE SCALE GENOMIC DNA]</scope>
    <source>
        <strain evidence="2 3">NPDC033843</strain>
    </source>
</reference>
<feature type="region of interest" description="Disordered" evidence="1">
    <location>
        <begin position="250"/>
        <end position="279"/>
    </location>
</feature>
<feature type="compositionally biased region" description="Polar residues" evidence="1">
    <location>
        <begin position="22"/>
        <end position="31"/>
    </location>
</feature>
<keyword evidence="3" id="KW-1185">Reference proteome</keyword>